<reference evidence="1 2" key="1">
    <citation type="submission" date="2016-10" db="EMBL/GenBank/DDBJ databases">
        <authorList>
            <person name="de Groot N.N."/>
        </authorList>
    </citation>
    <scope>NUCLEOTIDE SEQUENCE [LARGE SCALE GENOMIC DNA]</scope>
    <source>
        <strain evidence="1 2">AR67</strain>
    </source>
</reference>
<evidence type="ECO:0000313" key="1">
    <source>
        <dbReference type="EMBL" id="SFD33391.1"/>
    </source>
</evidence>
<dbReference type="OrthoDB" id="581382at2"/>
<evidence type="ECO:0000313" key="2">
    <source>
        <dbReference type="Proteomes" id="UP000182192"/>
    </source>
</evidence>
<dbReference type="EMBL" id="FOKQ01000066">
    <property type="protein sequence ID" value="SFD33391.1"/>
    <property type="molecule type" value="Genomic_DNA"/>
</dbReference>
<accession>A0A1I1RGG6</accession>
<sequence length="240" mass="27507">MNYYLSPRAQDEICEQLIKDFAGLYYSYQPVDIAGFAKSIGLTLRYVSFCNEEDEKRLGFYSDGETAVNVMTKEGPRSVTFPAFNILIANELKVDEKKHKRRFTLAHEVYHHLETVFNNGTPIAAYRTEFSMEKKCSVAELKNLMDKRELQADRGAAALLMPRRLVRNTCRSVMEDQPICVYGNDTFDRETQNKLREIADFMQVSMSALIIRLKHLNMLEKHNIKELTGGFFLGGAASDH</sequence>
<name>A0A1I1RGG6_RUMAL</name>
<protein>
    <submittedName>
        <fullName evidence="1">Uncharacterized protein</fullName>
    </submittedName>
</protein>
<dbReference type="Proteomes" id="UP000182192">
    <property type="component" value="Unassembled WGS sequence"/>
</dbReference>
<gene>
    <name evidence="1" type="ORF">SAMN02910406_03691</name>
</gene>
<proteinExistence type="predicted"/>
<dbReference type="Gene3D" id="1.10.10.2910">
    <property type="match status" value="1"/>
</dbReference>
<organism evidence="1 2">
    <name type="scientific">Ruminococcus albus</name>
    <dbReference type="NCBI Taxonomy" id="1264"/>
    <lineage>
        <taxon>Bacteria</taxon>
        <taxon>Bacillati</taxon>
        <taxon>Bacillota</taxon>
        <taxon>Clostridia</taxon>
        <taxon>Eubacteriales</taxon>
        <taxon>Oscillospiraceae</taxon>
        <taxon>Ruminococcus</taxon>
    </lineage>
</organism>
<dbReference type="AlphaFoldDB" id="A0A1I1RGG6"/>
<dbReference type="RefSeq" id="WP_074963409.1">
    <property type="nucleotide sequence ID" value="NZ_FOKQ01000066.1"/>
</dbReference>